<keyword evidence="2" id="KW-1185">Reference proteome</keyword>
<organism evidence="1 2">
    <name type="scientific">Nibrella saemangeumensis</name>
    <dbReference type="NCBI Taxonomy" id="1084526"/>
    <lineage>
        <taxon>Bacteria</taxon>
        <taxon>Pseudomonadati</taxon>
        <taxon>Bacteroidota</taxon>
        <taxon>Cytophagia</taxon>
        <taxon>Cytophagales</taxon>
        <taxon>Spirosomataceae</taxon>
        <taxon>Nibrella</taxon>
    </lineage>
</organism>
<name>A0ABP8N0S6_9BACT</name>
<reference evidence="2" key="1">
    <citation type="journal article" date="2019" name="Int. J. Syst. Evol. Microbiol.">
        <title>The Global Catalogue of Microorganisms (GCM) 10K type strain sequencing project: providing services to taxonomists for standard genome sequencing and annotation.</title>
        <authorList>
            <consortium name="The Broad Institute Genomics Platform"/>
            <consortium name="The Broad Institute Genome Sequencing Center for Infectious Disease"/>
            <person name="Wu L."/>
            <person name="Ma J."/>
        </authorList>
    </citation>
    <scope>NUCLEOTIDE SEQUENCE [LARGE SCALE GENOMIC DNA]</scope>
    <source>
        <strain evidence="2">JCM 17927</strain>
    </source>
</reference>
<sequence>MKILEMPPAHRGIPTLLEIPLLQAILPVLAAHRENQILALKTHLNLLEIDL</sequence>
<evidence type="ECO:0000313" key="1">
    <source>
        <dbReference type="EMBL" id="GAA4459370.1"/>
    </source>
</evidence>
<gene>
    <name evidence="1" type="ORF">GCM10023189_33010</name>
</gene>
<dbReference type="EMBL" id="BAABHD010000031">
    <property type="protein sequence ID" value="GAA4459370.1"/>
    <property type="molecule type" value="Genomic_DNA"/>
</dbReference>
<dbReference type="RefSeq" id="WP_345244976.1">
    <property type="nucleotide sequence ID" value="NZ_BAABHD010000031.1"/>
</dbReference>
<comment type="caution">
    <text evidence="1">The sequence shown here is derived from an EMBL/GenBank/DDBJ whole genome shotgun (WGS) entry which is preliminary data.</text>
</comment>
<protein>
    <submittedName>
        <fullName evidence="1">Uncharacterized protein</fullName>
    </submittedName>
</protein>
<accession>A0ABP8N0S6</accession>
<proteinExistence type="predicted"/>
<dbReference type="Proteomes" id="UP001501175">
    <property type="component" value="Unassembled WGS sequence"/>
</dbReference>
<evidence type="ECO:0000313" key="2">
    <source>
        <dbReference type="Proteomes" id="UP001501175"/>
    </source>
</evidence>